<evidence type="ECO:0000313" key="3">
    <source>
        <dbReference type="Proteomes" id="UP000460298"/>
    </source>
</evidence>
<feature type="transmembrane region" description="Helical" evidence="1">
    <location>
        <begin position="380"/>
        <end position="404"/>
    </location>
</feature>
<feature type="transmembrane region" description="Helical" evidence="1">
    <location>
        <begin position="985"/>
        <end position="1008"/>
    </location>
</feature>
<dbReference type="Pfam" id="PF00873">
    <property type="entry name" value="ACR_tran"/>
    <property type="match status" value="1"/>
</dbReference>
<dbReference type="Gene3D" id="3.30.70.1430">
    <property type="entry name" value="Multidrug efflux transporter AcrB pore domain"/>
    <property type="match status" value="2"/>
</dbReference>
<dbReference type="GO" id="GO:0005886">
    <property type="term" value="C:plasma membrane"/>
    <property type="evidence" value="ECO:0007669"/>
    <property type="project" value="TreeGrafter"/>
</dbReference>
<feature type="transmembrane region" description="Helical" evidence="1">
    <location>
        <begin position="329"/>
        <end position="350"/>
    </location>
</feature>
<dbReference type="Proteomes" id="UP000460298">
    <property type="component" value="Unassembled WGS sequence"/>
</dbReference>
<sequence>MRSLLTFFLQRPMVVTISMLALLLIGFQSLVTSRKEGFPEISLNRIVVRTLYPGASARDVESEVTDLIEEELQEVEGIKEILSYSEENISRIEVRGKEELKPEQFRRLYSDVENAIGRIDDLPDGIRGRPAIDDVTTADIPILEIAYSGSPDALTVYLEGLERRLRRIPGVSGIDISGLPDEEIHVLIDAALARKHHVDLRMISKALAQRNITGSGGILYNPDEEQKITISQGLASFEEILNTPILGNTDGFDVRLRDVARVERGREDVRLIVRNNGQNGAILSVRKSGQADLLDTVEKVHRLLESEELPDGVNQSVLVDQSTLTRDRISLLAGNAAMGFVLVLLVLMYFLDRTIALWTAFGIPVTLLGMIVFLKFNDISINLISLAGFIILIGMLVDDAVVIAEQYRSNRESGMEPREAATQSVTRMFLPVLASSATTMIAFAPLFMIGGFPGAFIWTIPLMIIVGLTISLLESFFFLPVHLAHARQRAPRQNRLMPLLERLYRKSLEFFIRHRYRAMGVFLLMLVTSLVALRLSVRKDPFPQDAADTFSISITLPAGTTTMQTQKEMDSLEAILRERVGPDLKGTSIRIGTQIEDSTVDRGAQSNLIVALVYLISYEERDRTAETIMNELHDPLEKMAKKNGMQFALNLKRLGPPMGRAIEIRLLSDDDVSRTAKAREILSFLEGIPGVTHVELDERDGLRETELVLNQGLLNAAGLHNQDILTSLRIALDGTIVSRIRESDMDIRLKLNRKINESGDFIKKIPVINRLGIVVPLERFVTAGEGRSPASITHVNAMRSTTVLGNVDNRIISPTDIMDIVNQKFSRADGVLLEFSGQPVETSLIFAGLSSASVVALIGIYLIIALIFNSYTKPFIILLSLPFMTIGIAFVLISHDVPGSMMVGVAVVGLMGVVVNASIVMVDTILTDTEAATPGELPGKQIVIEGAVSRLRPIVLTTATTVLGVLPTGYGIGGYDPFLSHMSLVLAYGLGFATIIILIIIPLLFMIGTDLRWMLLRRASVVGIILARMRRGSPDNRIHRQDVVKPSVVGRHTTRPPV</sequence>
<comment type="caution">
    <text evidence="2">The sequence shown here is derived from an EMBL/GenBank/DDBJ whole genome shotgun (WGS) entry which is preliminary data.</text>
</comment>
<name>A0A833GZ85_9LEPT</name>
<proteinExistence type="predicted"/>
<dbReference type="EMBL" id="WBUI01000017">
    <property type="protein sequence ID" value="KAB2930848.1"/>
    <property type="molecule type" value="Genomic_DNA"/>
</dbReference>
<gene>
    <name evidence="2" type="ORF">F9K24_15400</name>
</gene>
<evidence type="ECO:0000313" key="2">
    <source>
        <dbReference type="EMBL" id="KAB2930848.1"/>
    </source>
</evidence>
<protein>
    <submittedName>
        <fullName evidence="2">Efflux RND transporter permease subunit</fullName>
    </submittedName>
</protein>
<feature type="transmembrane region" description="Helical" evidence="1">
    <location>
        <begin position="455"/>
        <end position="479"/>
    </location>
</feature>
<feature type="transmembrane region" description="Helical" evidence="1">
    <location>
        <begin position="844"/>
        <end position="868"/>
    </location>
</feature>
<dbReference type="Gene3D" id="1.20.1640.10">
    <property type="entry name" value="Multidrug efflux transporter AcrB transmembrane domain"/>
    <property type="match status" value="2"/>
</dbReference>
<dbReference type="InterPro" id="IPR027463">
    <property type="entry name" value="AcrB_DN_DC_subdom"/>
</dbReference>
<keyword evidence="1" id="KW-0472">Membrane</keyword>
<accession>A0A833GZ85</accession>
<dbReference type="Gene3D" id="3.30.70.1440">
    <property type="entry name" value="Multidrug efflux transporter AcrB pore domain"/>
    <property type="match status" value="1"/>
</dbReference>
<feature type="transmembrane region" description="Helical" evidence="1">
    <location>
        <begin position="355"/>
        <end position="374"/>
    </location>
</feature>
<dbReference type="Gene3D" id="3.30.70.1320">
    <property type="entry name" value="Multidrug efflux transporter AcrB pore domain like"/>
    <property type="match status" value="1"/>
</dbReference>
<dbReference type="Gene3D" id="3.30.2090.10">
    <property type="entry name" value="Multidrug efflux transporter AcrB TolC docking domain, DN and DC subdomains"/>
    <property type="match status" value="2"/>
</dbReference>
<feature type="transmembrane region" description="Helical" evidence="1">
    <location>
        <begin position="954"/>
        <end position="973"/>
    </location>
</feature>
<keyword evidence="1" id="KW-1133">Transmembrane helix</keyword>
<dbReference type="SUPFAM" id="SSF82693">
    <property type="entry name" value="Multidrug efflux transporter AcrB pore domain, PN1, PN2, PC1 and PC2 subdomains"/>
    <property type="match status" value="2"/>
</dbReference>
<keyword evidence="1" id="KW-0812">Transmembrane</keyword>
<dbReference type="PANTHER" id="PTHR32063">
    <property type="match status" value="1"/>
</dbReference>
<dbReference type="AlphaFoldDB" id="A0A833GZ85"/>
<dbReference type="SUPFAM" id="SSF82866">
    <property type="entry name" value="Multidrug efflux transporter AcrB transmembrane domain"/>
    <property type="match status" value="2"/>
</dbReference>
<feature type="transmembrane region" description="Helical" evidence="1">
    <location>
        <begin position="875"/>
        <end position="895"/>
    </location>
</feature>
<evidence type="ECO:0000256" key="1">
    <source>
        <dbReference type="SAM" id="Phobius"/>
    </source>
</evidence>
<reference evidence="2 3" key="1">
    <citation type="submission" date="2019-10" db="EMBL/GenBank/DDBJ databases">
        <title>Extracellular Electron Transfer in a Candidatus Methanoperedens spp. Enrichment Culture.</title>
        <authorList>
            <person name="Berger S."/>
            <person name="Rangel Shaw D."/>
            <person name="Berben T."/>
            <person name="In 'T Zandt M."/>
            <person name="Frank J."/>
            <person name="Reimann J."/>
            <person name="Jetten M.S.M."/>
            <person name="Welte C.U."/>
        </authorList>
    </citation>
    <scope>NUCLEOTIDE SEQUENCE [LARGE SCALE GENOMIC DNA]</scope>
    <source>
        <strain evidence="2">SB12</strain>
    </source>
</reference>
<dbReference type="SUPFAM" id="SSF82714">
    <property type="entry name" value="Multidrug efflux transporter AcrB TolC docking domain, DN and DC subdomains"/>
    <property type="match status" value="1"/>
</dbReference>
<dbReference type="PRINTS" id="PR00702">
    <property type="entry name" value="ACRIFLAVINRP"/>
</dbReference>
<dbReference type="GO" id="GO:0042910">
    <property type="term" value="F:xenobiotic transmembrane transporter activity"/>
    <property type="evidence" value="ECO:0007669"/>
    <property type="project" value="TreeGrafter"/>
</dbReference>
<feature type="transmembrane region" description="Helical" evidence="1">
    <location>
        <begin position="901"/>
        <end position="922"/>
    </location>
</feature>
<feature type="transmembrane region" description="Helical" evidence="1">
    <location>
        <begin position="516"/>
        <end position="535"/>
    </location>
</feature>
<feature type="transmembrane region" description="Helical" evidence="1">
    <location>
        <begin position="425"/>
        <end position="449"/>
    </location>
</feature>
<dbReference type="PANTHER" id="PTHR32063:SF33">
    <property type="entry name" value="RND SUPERFAMILY EFFLUX PUMP PERMEASE COMPONENT"/>
    <property type="match status" value="1"/>
</dbReference>
<dbReference type="InterPro" id="IPR001036">
    <property type="entry name" value="Acrflvin-R"/>
</dbReference>
<organism evidence="2 3">
    <name type="scientific">Leptonema illini</name>
    <dbReference type="NCBI Taxonomy" id="183"/>
    <lineage>
        <taxon>Bacteria</taxon>
        <taxon>Pseudomonadati</taxon>
        <taxon>Spirochaetota</taxon>
        <taxon>Spirochaetia</taxon>
        <taxon>Leptospirales</taxon>
        <taxon>Leptospiraceae</taxon>
        <taxon>Leptonema</taxon>
    </lineage>
</organism>